<keyword evidence="2" id="KW-1133">Transmembrane helix</keyword>
<dbReference type="Proteomes" id="UP000241462">
    <property type="component" value="Unassembled WGS sequence"/>
</dbReference>
<keyword evidence="2" id="KW-0472">Membrane</keyword>
<protein>
    <submittedName>
        <fullName evidence="3">Uncharacterized protein</fullName>
    </submittedName>
</protein>
<name>A0A2T3AKQ5_9PEZI</name>
<feature type="transmembrane region" description="Helical" evidence="2">
    <location>
        <begin position="536"/>
        <end position="554"/>
    </location>
</feature>
<dbReference type="EMBL" id="KZ678379">
    <property type="protein sequence ID" value="PSS02151.1"/>
    <property type="molecule type" value="Genomic_DNA"/>
</dbReference>
<feature type="region of interest" description="Disordered" evidence="1">
    <location>
        <begin position="713"/>
        <end position="745"/>
    </location>
</feature>
<feature type="transmembrane region" description="Helical" evidence="2">
    <location>
        <begin position="610"/>
        <end position="632"/>
    </location>
</feature>
<dbReference type="AlphaFoldDB" id="A0A2T3AKQ5"/>
<feature type="transmembrane region" description="Helical" evidence="2">
    <location>
        <begin position="501"/>
        <end position="524"/>
    </location>
</feature>
<evidence type="ECO:0000313" key="4">
    <source>
        <dbReference type="Proteomes" id="UP000241462"/>
    </source>
</evidence>
<sequence length="745" mass="84014">MDLDNNITYCDTTLEECIPELSGLQHVFPTLSVYLGGQDFNRGCLLALKESLALNEANHTIVKTANFMFDPGVNVSSVVWSANHGTVCSSTDGTAPLVSVPLEWCTTHLPGWQAENWAGFLGPLVQFILPCVAFCYNIPREWKLRLNPLARRRNSKSEPGRSTFSKFLCAIQELLNSTIVFVKLSLELAILVLDTFLWMSMCFAMAGPMILSAAYEYRLDWNNLAMLAARCDDIPNVSRARLLLCTVAGNMRLHDDVEGQEEESVELLESQSESTRSESTWSVVMSIADEVERLDKQIKQDRSLNPENDLAQNPSQFAADDRIGPRLKLQTLLDAQPGFGGYIGAPVVFFVGGFGYNIADSYNSRGNEVVAITLAFGMWWMYIPHTAVLSNTLLASNDPSTLQGLVGKRSMIDTPSSLNNFQRTRPNQKRPYFKRTVDWLVRTVTKDAYVSTYKPVALWRRGPNKQRWMLQAIRVIRESDECPQNIIEDMERSLNFQAKDWIFAISLTTFLLSIPYTLAFTTSFLTPKKGLSCRSLTHTVFMATQVMQIIIWSFETHRKISNKSNLTRGNPPQRSQNSGMCWSQVVTRTSDHAVRFLVQLLKVLPSLIKWLSRLVAVFAAIGGTLMQIMGVYQNCYCNVDAWSWTDRNNSQSRVTPIGDGISRSEIQASQNWITMGALASGILSTVTAVGWWHRKKLWRRFTEETEKLPDIRPRCRRSLKQDQSVSDRTTLHSDAETPSLESTRS</sequence>
<reference evidence="3 4" key="1">
    <citation type="journal article" date="2018" name="Mycol. Prog.">
        <title>Coniella lustricola, a new species from submerged detritus.</title>
        <authorList>
            <person name="Raudabaugh D.B."/>
            <person name="Iturriaga T."/>
            <person name="Carver A."/>
            <person name="Mondo S."/>
            <person name="Pangilinan J."/>
            <person name="Lipzen A."/>
            <person name="He G."/>
            <person name="Amirebrahimi M."/>
            <person name="Grigoriev I.V."/>
            <person name="Miller A.N."/>
        </authorList>
    </citation>
    <scope>NUCLEOTIDE SEQUENCE [LARGE SCALE GENOMIC DNA]</scope>
    <source>
        <strain evidence="3 4">B22-T-1</strain>
    </source>
</reference>
<evidence type="ECO:0000313" key="3">
    <source>
        <dbReference type="EMBL" id="PSS02151.1"/>
    </source>
</evidence>
<gene>
    <name evidence="3" type="ORF">BD289DRAFT_271422</name>
</gene>
<accession>A0A2T3AKQ5</accession>
<dbReference type="InParanoid" id="A0A2T3AKQ5"/>
<evidence type="ECO:0000256" key="2">
    <source>
        <dbReference type="SAM" id="Phobius"/>
    </source>
</evidence>
<evidence type="ECO:0000256" key="1">
    <source>
        <dbReference type="SAM" id="MobiDB-lite"/>
    </source>
</evidence>
<feature type="transmembrane region" description="Helical" evidence="2">
    <location>
        <begin position="672"/>
        <end position="692"/>
    </location>
</feature>
<dbReference type="OrthoDB" id="5392263at2759"/>
<keyword evidence="2" id="KW-0812">Transmembrane</keyword>
<organism evidence="3 4">
    <name type="scientific">Coniella lustricola</name>
    <dbReference type="NCBI Taxonomy" id="2025994"/>
    <lineage>
        <taxon>Eukaryota</taxon>
        <taxon>Fungi</taxon>
        <taxon>Dikarya</taxon>
        <taxon>Ascomycota</taxon>
        <taxon>Pezizomycotina</taxon>
        <taxon>Sordariomycetes</taxon>
        <taxon>Sordariomycetidae</taxon>
        <taxon>Diaporthales</taxon>
        <taxon>Schizoparmaceae</taxon>
        <taxon>Coniella</taxon>
    </lineage>
</organism>
<keyword evidence="4" id="KW-1185">Reference proteome</keyword>
<proteinExistence type="predicted"/>
<feature type="transmembrane region" description="Helical" evidence="2">
    <location>
        <begin position="188"/>
        <end position="211"/>
    </location>
</feature>